<dbReference type="PROSITE" id="PS51781">
    <property type="entry name" value="SH3B"/>
    <property type="match status" value="2"/>
</dbReference>
<dbReference type="Proteomes" id="UP000016464">
    <property type="component" value="Unassembled WGS sequence"/>
</dbReference>
<dbReference type="OrthoDB" id="9816557at2"/>
<name>U1LV62_9BACL</name>
<evidence type="ECO:0000259" key="2">
    <source>
        <dbReference type="PROSITE" id="PS51781"/>
    </source>
</evidence>
<organism evidence="3 4">
    <name type="scientific">Exiguobacterium chiriqhucha RW-2</name>
    <dbReference type="NCBI Taxonomy" id="1345023"/>
    <lineage>
        <taxon>Bacteria</taxon>
        <taxon>Bacillati</taxon>
        <taxon>Bacillota</taxon>
        <taxon>Bacilli</taxon>
        <taxon>Bacillales</taxon>
        <taxon>Bacillales Family XII. Incertae Sedis</taxon>
        <taxon>Exiguobacterium</taxon>
    </lineage>
</organism>
<dbReference type="Pfam" id="PF01832">
    <property type="entry name" value="Glucosaminidase"/>
    <property type="match status" value="1"/>
</dbReference>
<dbReference type="InterPro" id="IPR052354">
    <property type="entry name" value="Cell_Wall_Dynamics_Protein"/>
</dbReference>
<dbReference type="eggNOG" id="COG4193">
    <property type="taxonomic scope" value="Bacteria"/>
</dbReference>
<dbReference type="AlphaFoldDB" id="U1LV62"/>
<protein>
    <recommendedName>
        <fullName evidence="2">SH3b domain-containing protein</fullName>
    </recommendedName>
</protein>
<feature type="chain" id="PRO_5004614684" description="SH3b domain-containing protein" evidence="1">
    <location>
        <begin position="30"/>
        <end position="991"/>
    </location>
</feature>
<dbReference type="PANTHER" id="PTHR34408">
    <property type="entry name" value="FAMILY PROTEIN, PUTATIVE-RELATED"/>
    <property type="match status" value="1"/>
</dbReference>
<keyword evidence="1" id="KW-0732">Signal</keyword>
<dbReference type="eggNOG" id="COG4991">
    <property type="taxonomic scope" value="Bacteria"/>
</dbReference>
<dbReference type="Gene3D" id="2.30.30.40">
    <property type="entry name" value="SH3 Domains"/>
    <property type="match status" value="6"/>
</dbReference>
<dbReference type="InterPro" id="IPR003646">
    <property type="entry name" value="SH3-like_bac-type"/>
</dbReference>
<dbReference type="GO" id="GO:0004040">
    <property type="term" value="F:amidase activity"/>
    <property type="evidence" value="ECO:0007669"/>
    <property type="project" value="InterPro"/>
</dbReference>
<sequence>MKPTITRLSTAVLISSTVLSTLVPAHSYAATYEGTVNTSILNVRSATSTTSDIVGKLTEGETVQVYTTNDNWAQIEFEGEKRYVSSTYLTLKSTVTKTATTASTTATSAYKADANVNLRSSTSTSATVLTTIPKGATVTYISSHGATGSWMKVTYGKYTGYVVARYFTPSAPVETPYYANKTAVLYNSTGSGATKLATIPAGAKVTHLASLGATGSWFKIQYGTKIGYAPSRNFSTSLLTPDTSTPETTTPYFSITNVALYNSSASGATKIATIPSGAQVEQIAMAGLSSSWFKIRYNGVTGYAAARNFSKTKPEVVVRTPYYAARDLVLYKSSASGADRLRTIRAGSKVTQVSDAGLASSWFKIEYDGVTGYAAARNFSTTPPEVIVIKPYYAIRNVAMYSSSASGATKIDTIPFGAKIEQISQSGLSSSWFKVRYDGKTGYAASRHFSVEKPEVIVVTDYYTTQRVVLYDRSASPKTKIAVIPTGTKVQQISEAGLTSSLYKIKYGSLTGYATASYFADKPPVPEEQLESEREVEVVVANNGTLNVRNKAVDGAVIGTLANGTVVKVKPIVGSDWGVISYLVNGSLVKGYISLTYTKPYTPPVAGSKEMVITETAYPYTLASMVTTQRNVFAQSDAFRAANAYVPKAYITRATPTATTGTISSTELMTTSFQYLKATASTAAANLGGLSTNTKLEYLGTQKVGSTTWYKVKSGILTGYVSAANVAGNVKVLKDASMTAHSFGVLNPGETVSITGELGQYYTISYYRPSGYNIRVYDRSWRLATDEEITRHVSPSSFATTSREYFQFLDLSKGADLTAPVLNKSLVGKGILDGRGQAFIDASRTHNVNEIYLLSHALLETGHGTSALATGTVVSSVDGKAVTPKTVYNMYGIGAIDGNAHVKGAERAYKEGWFTPEAAIIGGAKFIGDSYINNPSRKQNTLYKMRFNPSNPGTMQYATDIAWATKQTANIYNMYQQLDAYTLYFEVPKFQ</sequence>
<accession>U1LV62</accession>
<dbReference type="Pfam" id="PF08239">
    <property type="entry name" value="SH3_3"/>
    <property type="match status" value="4"/>
</dbReference>
<dbReference type="InterPro" id="IPR002901">
    <property type="entry name" value="MGlyc_endo_b_GlcNAc-like_dom"/>
</dbReference>
<evidence type="ECO:0000313" key="4">
    <source>
        <dbReference type="Proteomes" id="UP000016464"/>
    </source>
</evidence>
<dbReference type="PANTHER" id="PTHR34408:SF1">
    <property type="entry name" value="GLYCOSYL HYDROLASE FAMILY 19 DOMAIN-CONTAINING PROTEIN HI_1415"/>
    <property type="match status" value="1"/>
</dbReference>
<feature type="domain" description="SH3b" evidence="2">
    <location>
        <begin position="29"/>
        <end position="93"/>
    </location>
</feature>
<proteinExistence type="predicted"/>
<gene>
    <name evidence="3" type="ORF">M467_02390</name>
</gene>
<dbReference type="EMBL" id="ATCL01000021">
    <property type="protein sequence ID" value="ERG66107.1"/>
    <property type="molecule type" value="Genomic_DNA"/>
</dbReference>
<comment type="caution">
    <text evidence="3">The sequence shown here is derived from an EMBL/GenBank/DDBJ whole genome shotgun (WGS) entry which is preliminary data.</text>
</comment>
<dbReference type="PATRIC" id="fig|1345023.5.peg.2681"/>
<reference evidence="3 4" key="1">
    <citation type="journal article" date="2013" name="Genome Announc.">
        <title>Draft Genome Sequence of Exiguobacterium pavilionensis Strain RW-2, with Wide Thermal, Salinity, and pH Tolerance, Isolated from Modern Freshwater Microbialites.</title>
        <authorList>
            <person name="White R.A.III."/>
            <person name="Grassa C.J."/>
            <person name="Suttle C.A."/>
        </authorList>
    </citation>
    <scope>NUCLEOTIDE SEQUENCE [LARGE SCALE GENOMIC DNA]</scope>
    <source>
        <strain evidence="3 4">RW-2</strain>
    </source>
</reference>
<dbReference type="STRING" id="1385984.GCA_000702565_02433"/>
<dbReference type="Gene3D" id="1.10.530.10">
    <property type="match status" value="1"/>
</dbReference>
<dbReference type="SMART" id="SM00287">
    <property type="entry name" value="SH3b"/>
    <property type="match status" value="7"/>
</dbReference>
<evidence type="ECO:0000256" key="1">
    <source>
        <dbReference type="SAM" id="SignalP"/>
    </source>
</evidence>
<keyword evidence="4" id="KW-1185">Reference proteome</keyword>
<dbReference type="RefSeq" id="WP_021067837.1">
    <property type="nucleotide sequence ID" value="NZ_ATCL01000021.1"/>
</dbReference>
<feature type="signal peptide" evidence="1">
    <location>
        <begin position="1"/>
        <end position="29"/>
    </location>
</feature>
<feature type="domain" description="SH3b" evidence="2">
    <location>
        <begin position="103"/>
        <end position="171"/>
    </location>
</feature>
<evidence type="ECO:0000313" key="3">
    <source>
        <dbReference type="EMBL" id="ERG66107.1"/>
    </source>
</evidence>
<dbReference type="SMART" id="SM00047">
    <property type="entry name" value="LYZ2"/>
    <property type="match status" value="1"/>
</dbReference>